<name>A0A8B8BB36_CRAVI</name>
<evidence type="ECO:0000259" key="4">
    <source>
        <dbReference type="Pfam" id="PF13087"/>
    </source>
</evidence>
<dbReference type="AlphaFoldDB" id="A0A8B8BB36"/>
<dbReference type="PANTHER" id="PTHR45418">
    <property type="entry name" value="CANCER/TESTIS ANTIGEN 55"/>
    <property type="match status" value="1"/>
</dbReference>
<keyword evidence="5" id="KW-1185">Reference proteome</keyword>
<dbReference type="KEGG" id="cvn:111108845"/>
<dbReference type="InterPro" id="IPR047187">
    <property type="entry name" value="SF1_C_Upf1"/>
</dbReference>
<dbReference type="OrthoDB" id="6513042at2759"/>
<dbReference type="Proteomes" id="UP000694844">
    <property type="component" value="Chromosome 8"/>
</dbReference>
<evidence type="ECO:0000256" key="2">
    <source>
        <dbReference type="ARBA" id="ARBA00022490"/>
    </source>
</evidence>
<protein>
    <submittedName>
        <fullName evidence="6">RNA helicase Mov10l1-like</fullName>
    </submittedName>
</protein>
<sequence length="150" mass="16985">MKGPVLGPVHQSVSQSGEDLREGNSPSWFNPAEVIQVMRYLQGVQSGQGVVSDDVGIITPYRKQDVEKIHLLIDKLGMDKVKVGSVEEFQGQQRKVIIISTDKYWQMLIQYCIENGGYYGCDIRKLLPHNSSTNQMQDQEINMEEPKNQC</sequence>
<dbReference type="RefSeq" id="XP_022300637.1">
    <property type="nucleotide sequence ID" value="XM_022444929.1"/>
</dbReference>
<dbReference type="GeneID" id="111108845"/>
<keyword evidence="2" id="KW-0963">Cytoplasm</keyword>
<organism evidence="5 6">
    <name type="scientific">Crassostrea virginica</name>
    <name type="common">Eastern oyster</name>
    <dbReference type="NCBI Taxonomy" id="6565"/>
    <lineage>
        <taxon>Eukaryota</taxon>
        <taxon>Metazoa</taxon>
        <taxon>Spiralia</taxon>
        <taxon>Lophotrochozoa</taxon>
        <taxon>Mollusca</taxon>
        <taxon>Bivalvia</taxon>
        <taxon>Autobranchia</taxon>
        <taxon>Pteriomorphia</taxon>
        <taxon>Ostreida</taxon>
        <taxon>Ostreoidea</taxon>
        <taxon>Ostreidae</taxon>
        <taxon>Crassostrea</taxon>
    </lineage>
</organism>
<proteinExistence type="predicted"/>
<evidence type="ECO:0000313" key="6">
    <source>
        <dbReference type="RefSeq" id="XP_022300637.1"/>
    </source>
</evidence>
<evidence type="ECO:0000256" key="1">
    <source>
        <dbReference type="ARBA" id="ARBA00004496"/>
    </source>
</evidence>
<dbReference type="CDD" id="cd18808">
    <property type="entry name" value="SF1_C_Upf1"/>
    <property type="match status" value="1"/>
</dbReference>
<gene>
    <name evidence="6" type="primary">LOC111108845</name>
</gene>
<dbReference type="InterPro" id="IPR041679">
    <property type="entry name" value="DNA2/NAM7-like_C"/>
</dbReference>
<dbReference type="PANTHER" id="PTHR45418:SF1">
    <property type="entry name" value="CANCER_TESTIS ANTIGEN 55"/>
    <property type="match status" value="1"/>
</dbReference>
<dbReference type="Pfam" id="PF13087">
    <property type="entry name" value="AAA_12"/>
    <property type="match status" value="1"/>
</dbReference>
<reference evidence="6" key="1">
    <citation type="submission" date="2025-08" db="UniProtKB">
        <authorList>
            <consortium name="RefSeq"/>
        </authorList>
    </citation>
    <scope>IDENTIFICATION</scope>
    <source>
        <tissue evidence="6">Whole sample</tissue>
    </source>
</reference>
<dbReference type="Gene3D" id="3.40.50.300">
    <property type="entry name" value="P-loop containing nucleotide triphosphate hydrolases"/>
    <property type="match status" value="1"/>
</dbReference>
<comment type="subcellular location">
    <subcellularLocation>
        <location evidence="1">Cytoplasm</location>
    </subcellularLocation>
</comment>
<feature type="region of interest" description="Disordered" evidence="3">
    <location>
        <begin position="1"/>
        <end position="25"/>
    </location>
</feature>
<evidence type="ECO:0000256" key="3">
    <source>
        <dbReference type="SAM" id="MobiDB-lite"/>
    </source>
</evidence>
<dbReference type="SUPFAM" id="SSF52540">
    <property type="entry name" value="P-loop containing nucleoside triphosphate hydrolases"/>
    <property type="match status" value="1"/>
</dbReference>
<dbReference type="GO" id="GO:0005737">
    <property type="term" value="C:cytoplasm"/>
    <property type="evidence" value="ECO:0007669"/>
    <property type="project" value="UniProtKB-SubCell"/>
</dbReference>
<dbReference type="InterPro" id="IPR027417">
    <property type="entry name" value="P-loop_NTPase"/>
</dbReference>
<accession>A0A8B8BB36</accession>
<feature type="domain" description="DNA2/NAM7 helicase-like C-terminal" evidence="4">
    <location>
        <begin position="20"/>
        <end position="101"/>
    </location>
</feature>
<evidence type="ECO:0000313" key="5">
    <source>
        <dbReference type="Proteomes" id="UP000694844"/>
    </source>
</evidence>